<sequence length="63" mass="7275">MKAQDLRDKSVDELNEQLVELLREQFNLRMQAATGQLQQTHNLKAVRRNIARVKTVLTEKADA</sequence>
<dbReference type="SUPFAM" id="SSF46561">
    <property type="entry name" value="Ribosomal protein L29 (L29p)"/>
    <property type="match status" value="1"/>
</dbReference>
<evidence type="ECO:0000256" key="3">
    <source>
        <dbReference type="ARBA" id="ARBA00023274"/>
    </source>
</evidence>
<evidence type="ECO:0000313" key="6">
    <source>
        <dbReference type="EMBL" id="SHI00931.1"/>
    </source>
</evidence>
<evidence type="ECO:0000256" key="2">
    <source>
        <dbReference type="ARBA" id="ARBA00022980"/>
    </source>
</evidence>
<dbReference type="CDD" id="cd00427">
    <property type="entry name" value="Ribosomal_L29_HIP"/>
    <property type="match status" value="1"/>
</dbReference>
<evidence type="ECO:0000256" key="1">
    <source>
        <dbReference type="ARBA" id="ARBA00009254"/>
    </source>
</evidence>
<dbReference type="Gene3D" id="1.10.287.310">
    <property type="match status" value="1"/>
</dbReference>
<accession>A0A1M5XMA1</accession>
<organism evidence="6 7">
    <name type="scientific">Vibrio aerogenes CECT 7868</name>
    <dbReference type="NCBI Taxonomy" id="1216006"/>
    <lineage>
        <taxon>Bacteria</taxon>
        <taxon>Pseudomonadati</taxon>
        <taxon>Pseudomonadota</taxon>
        <taxon>Gammaproteobacteria</taxon>
        <taxon>Vibrionales</taxon>
        <taxon>Vibrionaceae</taxon>
        <taxon>Vibrio</taxon>
    </lineage>
</organism>
<dbReference type="GO" id="GO:0022625">
    <property type="term" value="C:cytosolic large ribosomal subunit"/>
    <property type="evidence" value="ECO:0007669"/>
    <property type="project" value="TreeGrafter"/>
</dbReference>
<dbReference type="AlphaFoldDB" id="A0A1M5XMA1"/>
<dbReference type="PANTHER" id="PTHR10916:SF0">
    <property type="entry name" value="LARGE RIBOSOMAL SUBUNIT PROTEIN UL29C"/>
    <property type="match status" value="1"/>
</dbReference>
<dbReference type="InterPro" id="IPR001854">
    <property type="entry name" value="Ribosomal_uL29"/>
</dbReference>
<evidence type="ECO:0000256" key="5">
    <source>
        <dbReference type="HAMAP-Rule" id="MF_00374"/>
    </source>
</evidence>
<dbReference type="GO" id="GO:0003735">
    <property type="term" value="F:structural constituent of ribosome"/>
    <property type="evidence" value="ECO:0007669"/>
    <property type="project" value="InterPro"/>
</dbReference>
<dbReference type="InterPro" id="IPR036049">
    <property type="entry name" value="Ribosomal_uL29_sf"/>
</dbReference>
<dbReference type="NCBIfam" id="TIGR00012">
    <property type="entry name" value="L29"/>
    <property type="match status" value="1"/>
</dbReference>
<dbReference type="FunFam" id="1.10.287.310:FF:000001">
    <property type="entry name" value="50S ribosomal protein L29"/>
    <property type="match status" value="1"/>
</dbReference>
<dbReference type="Proteomes" id="UP000184608">
    <property type="component" value="Unassembled WGS sequence"/>
</dbReference>
<dbReference type="GO" id="GO:0006412">
    <property type="term" value="P:translation"/>
    <property type="evidence" value="ECO:0007669"/>
    <property type="project" value="UniProtKB-UniRule"/>
</dbReference>
<dbReference type="PANTHER" id="PTHR10916">
    <property type="entry name" value="60S RIBOSOMAL PROTEIN L35/50S RIBOSOMAL PROTEIN L29"/>
    <property type="match status" value="1"/>
</dbReference>
<evidence type="ECO:0000256" key="4">
    <source>
        <dbReference type="ARBA" id="ARBA00035204"/>
    </source>
</evidence>
<comment type="similarity">
    <text evidence="1 5">Belongs to the universal ribosomal protein uL29 family.</text>
</comment>
<gene>
    <name evidence="5 6" type="primary">rpmC</name>
    <name evidence="6" type="ORF">VA7868_01229</name>
</gene>
<dbReference type="Pfam" id="PF00831">
    <property type="entry name" value="Ribosomal_L29"/>
    <property type="match status" value="1"/>
</dbReference>
<proteinExistence type="inferred from homology"/>
<evidence type="ECO:0000313" key="7">
    <source>
        <dbReference type="Proteomes" id="UP000184608"/>
    </source>
</evidence>
<keyword evidence="3 5" id="KW-0687">Ribonucleoprotein</keyword>
<dbReference type="InterPro" id="IPR050063">
    <property type="entry name" value="Ribosomal_protein_uL29"/>
</dbReference>
<dbReference type="OrthoDB" id="9815192at2"/>
<keyword evidence="2 5" id="KW-0689">Ribosomal protein</keyword>
<name>A0A1M5XMA1_9VIBR</name>
<keyword evidence="7" id="KW-1185">Reference proteome</keyword>
<dbReference type="EMBL" id="FQXZ01000012">
    <property type="protein sequence ID" value="SHI00931.1"/>
    <property type="molecule type" value="Genomic_DNA"/>
</dbReference>
<protein>
    <recommendedName>
        <fullName evidence="4 5">Large ribosomal subunit protein uL29</fullName>
    </recommendedName>
</protein>
<reference evidence="6 7" key="1">
    <citation type="submission" date="2016-11" db="EMBL/GenBank/DDBJ databases">
        <authorList>
            <person name="Jaros S."/>
            <person name="Januszkiewicz K."/>
            <person name="Wedrychowicz H."/>
        </authorList>
    </citation>
    <scope>NUCLEOTIDE SEQUENCE [LARGE SCALE GENOMIC DNA]</scope>
    <source>
        <strain evidence="6 7">CECT 7868</strain>
    </source>
</reference>
<dbReference type="HAMAP" id="MF_00374">
    <property type="entry name" value="Ribosomal_uL29"/>
    <property type="match status" value="1"/>
</dbReference>
<dbReference type="PROSITE" id="PS00579">
    <property type="entry name" value="RIBOSOMAL_L29"/>
    <property type="match status" value="1"/>
</dbReference>
<dbReference type="STRING" id="1216006.VA7868_01229"/>
<dbReference type="RefSeq" id="WP_073602983.1">
    <property type="nucleotide sequence ID" value="NZ_FQXZ01000012.1"/>
</dbReference>
<dbReference type="InterPro" id="IPR018254">
    <property type="entry name" value="Ribosomal_uL29_CS"/>
</dbReference>